<proteinExistence type="predicted"/>
<dbReference type="PANTHER" id="PTHR43284">
    <property type="entry name" value="ASPARAGINE SYNTHETASE (GLUTAMINE-HYDROLYZING)"/>
    <property type="match status" value="1"/>
</dbReference>
<evidence type="ECO:0000256" key="2">
    <source>
        <dbReference type="ARBA" id="ARBA00012737"/>
    </source>
</evidence>
<evidence type="ECO:0000256" key="3">
    <source>
        <dbReference type="ARBA" id="ARBA00048741"/>
    </source>
</evidence>
<comment type="catalytic activity">
    <reaction evidence="3">
        <text>L-aspartate + L-glutamine + ATP + H2O = L-asparagine + L-glutamate + AMP + diphosphate + H(+)</text>
        <dbReference type="Rhea" id="RHEA:12228"/>
        <dbReference type="ChEBI" id="CHEBI:15377"/>
        <dbReference type="ChEBI" id="CHEBI:15378"/>
        <dbReference type="ChEBI" id="CHEBI:29985"/>
        <dbReference type="ChEBI" id="CHEBI:29991"/>
        <dbReference type="ChEBI" id="CHEBI:30616"/>
        <dbReference type="ChEBI" id="CHEBI:33019"/>
        <dbReference type="ChEBI" id="CHEBI:58048"/>
        <dbReference type="ChEBI" id="CHEBI:58359"/>
        <dbReference type="ChEBI" id="CHEBI:456215"/>
        <dbReference type="EC" id="6.3.5.4"/>
    </reaction>
</comment>
<dbReference type="PANTHER" id="PTHR43284:SF1">
    <property type="entry name" value="ASPARAGINE SYNTHETASE"/>
    <property type="match status" value="1"/>
</dbReference>
<dbReference type="Gene3D" id="3.40.50.620">
    <property type="entry name" value="HUPs"/>
    <property type="match status" value="1"/>
</dbReference>
<evidence type="ECO:0000259" key="4">
    <source>
        <dbReference type="Pfam" id="PF00733"/>
    </source>
</evidence>
<dbReference type="Pfam" id="PF00733">
    <property type="entry name" value="Asn_synthase"/>
    <property type="match status" value="1"/>
</dbReference>
<dbReference type="InterPro" id="IPR051786">
    <property type="entry name" value="ASN_synthetase/amidase"/>
</dbReference>
<reference evidence="5" key="1">
    <citation type="journal article" date="2016" name="Appl. Environ. Microbiol.">
        <title>Diversity of the Tetracycline Mobilome within a Chinese Pig Manure Sample.</title>
        <authorList>
            <person name="Leclercq S.O."/>
            <person name="Wang C."/>
            <person name="Zhu Y."/>
            <person name="Wu H."/>
            <person name="Du X."/>
            <person name="Liu Z."/>
            <person name="Feng J."/>
        </authorList>
    </citation>
    <scope>NUCLEOTIDE SEQUENCE</scope>
</reference>
<name>A0A142BVV0_9BACT</name>
<sequence>MDGIGWLKYLPIESLIESTIFSKADIWDLLSDGCVIDGDMPETFRRIEMFKRLPDYHLMRVDRMSMAVGIEARVPFLRRDYVEYMLGLAPDIVICDSDPKHILKDAYRDILPDNLLSTRKIPFLSPVRFWIENIFMEDIIRVFRDKNLIESLGMNSCTVSRIIDDYRGKYEDVSNVWGVYVFLKWFEIHNT</sequence>
<feature type="domain" description="Asparagine synthetase" evidence="4">
    <location>
        <begin position="50"/>
        <end position="186"/>
    </location>
</feature>
<dbReference type="InterPro" id="IPR014729">
    <property type="entry name" value="Rossmann-like_a/b/a_fold"/>
</dbReference>
<evidence type="ECO:0000313" key="5">
    <source>
        <dbReference type="EMBL" id="AMP42238.1"/>
    </source>
</evidence>
<dbReference type="GO" id="GO:0004066">
    <property type="term" value="F:asparagine synthase (glutamine-hydrolyzing) activity"/>
    <property type="evidence" value="ECO:0007669"/>
    <property type="project" value="UniProtKB-EC"/>
</dbReference>
<dbReference type="GO" id="GO:0005829">
    <property type="term" value="C:cytosol"/>
    <property type="evidence" value="ECO:0007669"/>
    <property type="project" value="TreeGrafter"/>
</dbReference>
<comment type="pathway">
    <text evidence="1">Amino-acid biosynthesis; L-asparagine biosynthesis; L-asparagine from L-aspartate (L-Gln route): step 1/1.</text>
</comment>
<accession>A0A142BVV0</accession>
<dbReference type="InterPro" id="IPR001962">
    <property type="entry name" value="Asn_synthase"/>
</dbReference>
<evidence type="ECO:0000256" key="1">
    <source>
        <dbReference type="ARBA" id="ARBA00005187"/>
    </source>
</evidence>
<dbReference type="GO" id="GO:0006529">
    <property type="term" value="P:asparagine biosynthetic process"/>
    <property type="evidence" value="ECO:0007669"/>
    <property type="project" value="InterPro"/>
</dbReference>
<organism evidence="5">
    <name type="scientific">uncultured bacterium IN-06</name>
    <dbReference type="NCBI Taxonomy" id="1805584"/>
    <lineage>
        <taxon>Bacteria</taxon>
        <taxon>environmental samples</taxon>
    </lineage>
</organism>
<dbReference type="SUPFAM" id="SSF52402">
    <property type="entry name" value="Adenine nucleotide alpha hydrolases-like"/>
    <property type="match status" value="1"/>
</dbReference>
<dbReference type="EC" id="6.3.5.4" evidence="2"/>
<reference evidence="5" key="2">
    <citation type="submission" date="2016-02" db="EMBL/GenBank/DDBJ databases">
        <authorList>
            <person name="Wen L."/>
            <person name="He K."/>
            <person name="Yang H."/>
        </authorList>
    </citation>
    <scope>NUCLEOTIDE SEQUENCE</scope>
</reference>
<keyword evidence="5" id="KW-0436">Ligase</keyword>
<gene>
    <name evidence="5" type="primary">asnB</name>
</gene>
<dbReference type="EMBL" id="KU736871">
    <property type="protein sequence ID" value="AMP42238.1"/>
    <property type="molecule type" value="Genomic_DNA"/>
</dbReference>
<dbReference type="AlphaFoldDB" id="A0A142BVV0"/>
<protein>
    <recommendedName>
        <fullName evidence="2">asparagine synthase (glutamine-hydrolyzing)</fullName>
        <ecNumber evidence="2">6.3.5.4</ecNumber>
    </recommendedName>
</protein>